<keyword evidence="3" id="KW-1185">Reference proteome</keyword>
<protein>
    <submittedName>
        <fullName evidence="2">Uncharacterized protein</fullName>
    </submittedName>
</protein>
<dbReference type="EMBL" id="JAODUO010000183">
    <property type="protein sequence ID" value="KAK2186952.1"/>
    <property type="molecule type" value="Genomic_DNA"/>
</dbReference>
<dbReference type="Proteomes" id="UP001209878">
    <property type="component" value="Unassembled WGS sequence"/>
</dbReference>
<gene>
    <name evidence="2" type="ORF">NP493_184g03044</name>
</gene>
<dbReference type="AlphaFoldDB" id="A0AAD9P2K1"/>
<keyword evidence="1" id="KW-0175">Coiled coil</keyword>
<feature type="coiled-coil region" evidence="1">
    <location>
        <begin position="122"/>
        <end position="174"/>
    </location>
</feature>
<feature type="coiled-coil region" evidence="1">
    <location>
        <begin position="58"/>
        <end position="85"/>
    </location>
</feature>
<evidence type="ECO:0000256" key="1">
    <source>
        <dbReference type="SAM" id="Coils"/>
    </source>
</evidence>
<comment type="caution">
    <text evidence="2">The sequence shown here is derived from an EMBL/GenBank/DDBJ whole genome shotgun (WGS) entry which is preliminary data.</text>
</comment>
<reference evidence="2" key="1">
    <citation type="journal article" date="2023" name="Mol. Biol. Evol.">
        <title>Third-Generation Sequencing Reveals the Adaptive Role of the Epigenome in Three Deep-Sea Polychaetes.</title>
        <authorList>
            <person name="Perez M."/>
            <person name="Aroh O."/>
            <person name="Sun Y."/>
            <person name="Lan Y."/>
            <person name="Juniper S.K."/>
            <person name="Young C.R."/>
            <person name="Angers B."/>
            <person name="Qian P.Y."/>
        </authorList>
    </citation>
    <scope>NUCLEOTIDE SEQUENCE</scope>
    <source>
        <strain evidence="2">R07B-5</strain>
    </source>
</reference>
<evidence type="ECO:0000313" key="3">
    <source>
        <dbReference type="Proteomes" id="UP001209878"/>
    </source>
</evidence>
<accession>A0AAD9P2K1</accession>
<proteinExistence type="predicted"/>
<feature type="non-terminal residue" evidence="2">
    <location>
        <position position="1"/>
    </location>
</feature>
<organism evidence="2 3">
    <name type="scientific">Ridgeia piscesae</name>
    <name type="common">Tubeworm</name>
    <dbReference type="NCBI Taxonomy" id="27915"/>
    <lineage>
        <taxon>Eukaryota</taxon>
        <taxon>Metazoa</taxon>
        <taxon>Spiralia</taxon>
        <taxon>Lophotrochozoa</taxon>
        <taxon>Annelida</taxon>
        <taxon>Polychaeta</taxon>
        <taxon>Sedentaria</taxon>
        <taxon>Canalipalpata</taxon>
        <taxon>Sabellida</taxon>
        <taxon>Siboglinidae</taxon>
        <taxon>Ridgeia</taxon>
    </lineage>
</organism>
<name>A0AAD9P2K1_RIDPI</name>
<evidence type="ECO:0000313" key="2">
    <source>
        <dbReference type="EMBL" id="KAK2186952.1"/>
    </source>
</evidence>
<sequence length="174" mass="19591">LQESLAVSEERRTSEVCALRAEVSRALTDLHDRDLTLASLSQRSSASEHQLREQFEQLENSATELHIANTELEALRAENRSLRLMTLGGVGSSPDGSTSVDTDASFTQQQISELRDSYSVSVKSLEKQNHQLVSEVGCLKERLRVTEEDTRQRLEDLQLHKEKAVDRVKDEEAK</sequence>